<sequence length="536" mass="57568">MKAMAWGAVLLAVGAMTGCGSEVREEPAREEAGRADLGRQQAAKSMPAPPPPAAPALQEMAAPPMPASITVTGSRVMADEAGSSVHHAEFRSNAWQASREQPVSTFSIDVDTGSYTLARRMLREGRIPPREAVRTEEFLNYFEHGYTPPSRLDPPFSITTELAPAPWNAGRTLLQVGLKGYEVDQRDLPPANLVFLIDTSGSMQAPDKLPLLKQGFRTLVQQLRPQDRVAIVTYAGSAGLVLPSTPGDDRHTILAALDQLEAGGSTHGSAGIELAYRVAAQSLAQGGINRVILATDGDFNVGTTSVEALKAMVAERREGGIALTTLGFGGHGYNDEIAEQLADVGDGHHAYIDDALEARRVLVSEMGGTLLTIAKDVKVQVEFNGQAVERYRLVGYENRLLAREEFHDDRVDAGEIGAGHDVTALYELELREGVAPGATLASLRLRYKKPDEKHSRLIERGIERRELKAAPGPRLAFAAAVAGFAEKLRGNADLADYGHADLLRLLDQSDLAKHGEDGRELRDLIELSGGASVSID</sequence>
<evidence type="ECO:0000256" key="1">
    <source>
        <dbReference type="SAM" id="MobiDB-lite"/>
    </source>
</evidence>
<evidence type="ECO:0000313" key="3">
    <source>
        <dbReference type="EMBL" id="MCK7594098.1"/>
    </source>
</evidence>
<feature type="domain" description="VWFA" evidence="2">
    <location>
        <begin position="192"/>
        <end position="370"/>
    </location>
</feature>
<dbReference type="CDD" id="cd01465">
    <property type="entry name" value="vWA_subgroup"/>
    <property type="match status" value="1"/>
</dbReference>
<dbReference type="InterPro" id="IPR051266">
    <property type="entry name" value="CLCR"/>
</dbReference>
<dbReference type="SMART" id="SM00327">
    <property type="entry name" value="VWA"/>
    <property type="match status" value="1"/>
</dbReference>
<name>A0ABT0GHT4_9GAMM</name>
<protein>
    <submittedName>
        <fullName evidence="3">VWA domain-containing protein</fullName>
    </submittedName>
</protein>
<feature type="compositionally biased region" description="Basic and acidic residues" evidence="1">
    <location>
        <begin position="22"/>
        <end position="37"/>
    </location>
</feature>
<dbReference type="InterPro" id="IPR021908">
    <property type="entry name" value="YfbK_C"/>
</dbReference>
<organism evidence="3 4">
    <name type="scientific">Pseudomarimonas salicorniae</name>
    <dbReference type="NCBI Taxonomy" id="2933270"/>
    <lineage>
        <taxon>Bacteria</taxon>
        <taxon>Pseudomonadati</taxon>
        <taxon>Pseudomonadota</taxon>
        <taxon>Gammaproteobacteria</taxon>
        <taxon>Lysobacterales</taxon>
        <taxon>Lysobacteraceae</taxon>
        <taxon>Pseudomarimonas</taxon>
    </lineage>
</organism>
<dbReference type="InterPro" id="IPR002035">
    <property type="entry name" value="VWF_A"/>
</dbReference>
<evidence type="ECO:0000313" key="4">
    <source>
        <dbReference type="Proteomes" id="UP001431449"/>
    </source>
</evidence>
<evidence type="ECO:0000259" key="2">
    <source>
        <dbReference type="PROSITE" id="PS50234"/>
    </source>
</evidence>
<dbReference type="InterPro" id="IPR022156">
    <property type="entry name" value="Uncharacterised_YfbK_N"/>
</dbReference>
<dbReference type="Gene3D" id="3.40.50.410">
    <property type="entry name" value="von Willebrand factor, type A domain"/>
    <property type="match status" value="1"/>
</dbReference>
<keyword evidence="4" id="KW-1185">Reference proteome</keyword>
<feature type="region of interest" description="Disordered" evidence="1">
    <location>
        <begin position="22"/>
        <end position="58"/>
    </location>
</feature>
<dbReference type="RefSeq" id="WP_248209073.1">
    <property type="nucleotide sequence ID" value="NZ_JALNMH010000008.1"/>
</dbReference>
<dbReference type="Pfam" id="PF12034">
    <property type="entry name" value="YfbK_C"/>
    <property type="match status" value="1"/>
</dbReference>
<dbReference type="Pfam" id="PF12450">
    <property type="entry name" value="vWF_A"/>
    <property type="match status" value="1"/>
</dbReference>
<dbReference type="Proteomes" id="UP001431449">
    <property type="component" value="Unassembled WGS sequence"/>
</dbReference>
<accession>A0ABT0GHT4</accession>
<comment type="caution">
    <text evidence="3">The sequence shown here is derived from an EMBL/GenBank/DDBJ whole genome shotgun (WGS) entry which is preliminary data.</text>
</comment>
<dbReference type="EMBL" id="JALNMH010000008">
    <property type="protein sequence ID" value="MCK7594098.1"/>
    <property type="molecule type" value="Genomic_DNA"/>
</dbReference>
<dbReference type="InterPro" id="IPR036465">
    <property type="entry name" value="vWFA_dom_sf"/>
</dbReference>
<reference evidence="3" key="1">
    <citation type="submission" date="2022-04" db="EMBL/GenBank/DDBJ databases">
        <title>Lysobacter sp. CAU 1642 isolated from sea sand.</title>
        <authorList>
            <person name="Kim W."/>
        </authorList>
    </citation>
    <scope>NUCLEOTIDE SEQUENCE</scope>
    <source>
        <strain evidence="3">CAU 1642</strain>
    </source>
</reference>
<dbReference type="PANTHER" id="PTHR10579:SF43">
    <property type="entry name" value="ZINC FINGER (C3HC4-TYPE RING FINGER) FAMILY PROTEIN"/>
    <property type="match status" value="1"/>
</dbReference>
<gene>
    <name evidence="3" type="ORF">M0G41_10480</name>
</gene>
<dbReference type="SUPFAM" id="SSF53300">
    <property type="entry name" value="vWA-like"/>
    <property type="match status" value="1"/>
</dbReference>
<dbReference type="PROSITE" id="PS50234">
    <property type="entry name" value="VWFA"/>
    <property type="match status" value="1"/>
</dbReference>
<dbReference type="Pfam" id="PF00092">
    <property type="entry name" value="VWA"/>
    <property type="match status" value="1"/>
</dbReference>
<proteinExistence type="predicted"/>
<dbReference type="PANTHER" id="PTHR10579">
    <property type="entry name" value="CALCIUM-ACTIVATED CHLORIDE CHANNEL REGULATOR"/>
    <property type="match status" value="1"/>
</dbReference>
<dbReference type="PROSITE" id="PS51257">
    <property type="entry name" value="PROKAR_LIPOPROTEIN"/>
    <property type="match status" value="1"/>
</dbReference>